<proteinExistence type="predicted"/>
<dbReference type="InterPro" id="IPR008482">
    <property type="entry name" value="DUF763"/>
</dbReference>
<sequence>MRFIDLPLHTGHAPPWLFKRMVKLAECIVGIVIEEFGESELLNRLSDPIFFQAFSNVLGFDWNSSGSTTVLTAVLKEVLNSKDYGVKVAGGKGSNALKTPEEIRNLAEKVDADAEELVRISRLAAKLDNVALQDGYDLYHHAIFFTKKRWCVVQQGMNTQLKLARRYHLNSLEDQNIISQRIENEVLNLVSDKSEGCRKVILDVVRDGDFKRFRAFLPKRVDWKALEVAYNLQPENFEELLLVRGIGKRTVRALALISELIYNTPYDKTDPAKFCFALGGKDGVPYPVDVKTYDEVIEFLKSVLSQRRLDEFRTIYKRLAQVQASLRSGSPL</sequence>
<reference evidence="1 2" key="1">
    <citation type="journal article" date="2010" name="Stand. Genomic Sci.">
        <title>Complete genome sequence of Archaeoglobus profundus type strain (AV18).</title>
        <authorList>
            <person name="von Jan M."/>
            <person name="Lapidus A."/>
            <person name="Del Rio T.G."/>
            <person name="Copeland A."/>
            <person name="Tice H."/>
            <person name="Cheng J.F."/>
            <person name="Lucas S."/>
            <person name="Chen F."/>
            <person name="Nolan M."/>
            <person name="Goodwin L."/>
            <person name="Han C."/>
            <person name="Pitluck S."/>
            <person name="Liolios K."/>
            <person name="Ivanova N."/>
            <person name="Mavromatis K."/>
            <person name="Ovchinnikova G."/>
            <person name="Chertkov O."/>
            <person name="Pati A."/>
            <person name="Chen A."/>
            <person name="Palaniappan K."/>
            <person name="Land M."/>
            <person name="Hauser L."/>
            <person name="Chang Y.J."/>
            <person name="Jeffries C.D."/>
            <person name="Saunders E."/>
            <person name="Brettin T."/>
            <person name="Detter J.C."/>
            <person name="Chain P."/>
            <person name="Eichinger K."/>
            <person name="Huber H."/>
            <person name="Spring S."/>
            <person name="Rohde M."/>
            <person name="Goker M."/>
            <person name="Wirth R."/>
            <person name="Woyke T."/>
            <person name="Bristow J."/>
            <person name="Eisen J.A."/>
            <person name="Markowitz V."/>
            <person name="Hugenholtz P."/>
            <person name="Kyrpides N.C."/>
            <person name="Klenk H.P."/>
        </authorList>
    </citation>
    <scope>NUCLEOTIDE SEQUENCE [LARGE SCALE GENOMIC DNA]</scope>
    <source>
        <strain evidence="2">DSM 5631 / JCM 9629 / NBRC 100127 / Av18</strain>
    </source>
</reference>
<dbReference type="Pfam" id="PF05559">
    <property type="entry name" value="DUF763"/>
    <property type="match status" value="1"/>
</dbReference>
<dbReference type="HOGENOM" id="CLU_061722_0_0_2"/>
<dbReference type="eggNOG" id="arCOG04253">
    <property type="taxonomic scope" value="Archaea"/>
</dbReference>
<dbReference type="PaxDb" id="572546-Arcpr_1711"/>
<dbReference type="EMBL" id="CP001857">
    <property type="protein sequence ID" value="ADB58756.1"/>
    <property type="molecule type" value="Genomic_DNA"/>
</dbReference>
<gene>
    <name evidence="1" type="ordered locus">Arcpr_1711</name>
</gene>
<dbReference type="STRING" id="572546.Arcpr_1711"/>
<dbReference type="OrthoDB" id="9948at2157"/>
<keyword evidence="2" id="KW-1185">Reference proteome</keyword>
<dbReference type="PANTHER" id="PTHR38597:SF1">
    <property type="entry name" value="BLL3834 PROTEIN"/>
    <property type="match status" value="1"/>
</dbReference>
<protein>
    <recommendedName>
        <fullName evidence="3">DUF763 domain-containing protein</fullName>
    </recommendedName>
</protein>
<name>D2RF62_ARCPA</name>
<evidence type="ECO:0000313" key="2">
    <source>
        <dbReference type="Proteomes" id="UP000001901"/>
    </source>
</evidence>
<evidence type="ECO:0008006" key="3">
    <source>
        <dbReference type="Google" id="ProtNLM"/>
    </source>
</evidence>
<dbReference type="RefSeq" id="WP_012941091.1">
    <property type="nucleotide sequence ID" value="NC_013741.1"/>
</dbReference>
<dbReference type="GeneID" id="8740405"/>
<accession>D2RF62</accession>
<dbReference type="KEGG" id="apo:Arcpr_1711"/>
<organism evidence="1 2">
    <name type="scientific">Archaeoglobus profundus (strain DSM 5631 / JCM 9629 / NBRC 100127 / Av18)</name>
    <dbReference type="NCBI Taxonomy" id="572546"/>
    <lineage>
        <taxon>Archaea</taxon>
        <taxon>Methanobacteriati</taxon>
        <taxon>Methanobacteriota</taxon>
        <taxon>Archaeoglobi</taxon>
        <taxon>Archaeoglobales</taxon>
        <taxon>Archaeoglobaceae</taxon>
        <taxon>Archaeoglobus</taxon>
    </lineage>
</organism>
<dbReference type="AlphaFoldDB" id="D2RF62"/>
<evidence type="ECO:0000313" key="1">
    <source>
        <dbReference type="EMBL" id="ADB58756.1"/>
    </source>
</evidence>
<dbReference type="PANTHER" id="PTHR38597">
    <property type="entry name" value="BLL3834 PROTEIN"/>
    <property type="match status" value="1"/>
</dbReference>
<dbReference type="Proteomes" id="UP000001901">
    <property type="component" value="Chromosome"/>
</dbReference>